<dbReference type="EMBL" id="ANNX02000020">
    <property type="protein sequence ID" value="KYC41607.1"/>
    <property type="molecule type" value="Genomic_DNA"/>
</dbReference>
<evidence type="ECO:0008006" key="3">
    <source>
        <dbReference type="Google" id="ProtNLM"/>
    </source>
</evidence>
<organism evidence="1 2">
    <name type="scientific">Scytonema hofmannii PCC 7110</name>
    <dbReference type="NCBI Taxonomy" id="128403"/>
    <lineage>
        <taxon>Bacteria</taxon>
        <taxon>Bacillati</taxon>
        <taxon>Cyanobacteriota</taxon>
        <taxon>Cyanophyceae</taxon>
        <taxon>Nostocales</taxon>
        <taxon>Scytonemataceae</taxon>
        <taxon>Scytonema</taxon>
    </lineage>
</organism>
<gene>
    <name evidence="1" type="ORF">WA1_16290</name>
</gene>
<reference evidence="1 2" key="1">
    <citation type="journal article" date="2013" name="Genome Biol. Evol.">
        <title>Genomes of Stigonematalean cyanobacteria (subsection V) and the evolution of oxygenic photosynthesis from prokaryotes to plastids.</title>
        <authorList>
            <person name="Dagan T."/>
            <person name="Roettger M."/>
            <person name="Stucken K."/>
            <person name="Landan G."/>
            <person name="Koch R."/>
            <person name="Major P."/>
            <person name="Gould S.B."/>
            <person name="Goremykin V.V."/>
            <person name="Rippka R."/>
            <person name="Tandeau de Marsac N."/>
            <person name="Gugger M."/>
            <person name="Lockhart P.J."/>
            <person name="Allen J.F."/>
            <person name="Brune I."/>
            <person name="Maus I."/>
            <person name="Puhler A."/>
            <person name="Martin W.F."/>
        </authorList>
    </citation>
    <scope>NUCLEOTIDE SEQUENCE [LARGE SCALE GENOMIC DNA]</scope>
    <source>
        <strain evidence="1 2">PCC 7110</strain>
    </source>
</reference>
<dbReference type="RefSeq" id="WP_017746496.1">
    <property type="nucleotide sequence ID" value="NZ_KQ976354.1"/>
</dbReference>
<evidence type="ECO:0000313" key="1">
    <source>
        <dbReference type="EMBL" id="KYC41607.1"/>
    </source>
</evidence>
<evidence type="ECO:0000313" key="2">
    <source>
        <dbReference type="Proteomes" id="UP000076925"/>
    </source>
</evidence>
<protein>
    <recommendedName>
        <fullName evidence="3">ParB/Sulfiredoxin domain-containing protein</fullName>
    </recommendedName>
</protein>
<dbReference type="Proteomes" id="UP000076925">
    <property type="component" value="Unassembled WGS sequence"/>
</dbReference>
<dbReference type="OrthoDB" id="513220at2"/>
<dbReference type="SUPFAM" id="SSF160975">
    <property type="entry name" value="AF1531-like"/>
    <property type="match status" value="1"/>
</dbReference>
<comment type="caution">
    <text evidence="1">The sequence shown here is derived from an EMBL/GenBank/DDBJ whole genome shotgun (WGS) entry which is preliminary data.</text>
</comment>
<keyword evidence="2" id="KW-1185">Reference proteome</keyword>
<sequence>MYNKLESGPGLIFLSQIIVPKVSLYNYSNKQDLSKVSKSLSQLKYNLSLPIVCMSEEEDKFFLLTGFPIYESAKKIGLEQIWVLLIADKKNEAGKLIQQFNLQSKLNEIVIDSEDFTDFLDFLNNPTSPLTEIHGIGEKYSQKIVSKRPYKSGEDVQKQLGSKQSLKWLTAYKEWKNKNKSPT</sequence>
<name>A0A139XA83_9CYAN</name>
<dbReference type="AlphaFoldDB" id="A0A139XA83"/>
<accession>A0A139XA83</accession>
<proteinExistence type="predicted"/>
<dbReference type="STRING" id="128403.WA1_16290"/>